<accession>A0AAN6VN69</accession>
<evidence type="ECO:0000313" key="3">
    <source>
        <dbReference type="Proteomes" id="UP001302745"/>
    </source>
</evidence>
<feature type="compositionally biased region" description="Basic and acidic residues" evidence="1">
    <location>
        <begin position="91"/>
        <end position="102"/>
    </location>
</feature>
<evidence type="ECO:0000256" key="1">
    <source>
        <dbReference type="SAM" id="MobiDB-lite"/>
    </source>
</evidence>
<feature type="compositionally biased region" description="Acidic residues" evidence="1">
    <location>
        <begin position="103"/>
        <end position="112"/>
    </location>
</feature>
<comment type="caution">
    <text evidence="2">The sequence shown here is derived from an EMBL/GenBank/DDBJ whole genome shotgun (WGS) entry which is preliminary data.</text>
</comment>
<keyword evidence="3" id="KW-1185">Reference proteome</keyword>
<proteinExistence type="predicted"/>
<organism evidence="2 3">
    <name type="scientific">Chaetomidium leptoderma</name>
    <dbReference type="NCBI Taxonomy" id="669021"/>
    <lineage>
        <taxon>Eukaryota</taxon>
        <taxon>Fungi</taxon>
        <taxon>Dikarya</taxon>
        <taxon>Ascomycota</taxon>
        <taxon>Pezizomycotina</taxon>
        <taxon>Sordariomycetes</taxon>
        <taxon>Sordariomycetidae</taxon>
        <taxon>Sordariales</taxon>
        <taxon>Chaetomiaceae</taxon>
        <taxon>Chaetomidium</taxon>
    </lineage>
</organism>
<sequence length="163" mass="18129">MCFHKRLVFACSHHAWLGVTQPCELEEAFNRREVNTGCSVMWSHGYDTIRIQAKCPKCAKTQAGHGFRFGIVKDRIKVLKEHLELIKGLAGKKDKVDSKQEQDQDVQSDDTNEGNATSSLPGGTKDTGDASFDDGCETMEEVRVDPKHWPLKLGRLVTGQLAS</sequence>
<feature type="region of interest" description="Disordered" evidence="1">
    <location>
        <begin position="91"/>
        <end position="141"/>
    </location>
</feature>
<evidence type="ECO:0000313" key="2">
    <source>
        <dbReference type="EMBL" id="KAK4154648.1"/>
    </source>
</evidence>
<protein>
    <submittedName>
        <fullName evidence="2">Uncharacterized protein</fullName>
    </submittedName>
</protein>
<dbReference type="Proteomes" id="UP001302745">
    <property type="component" value="Unassembled WGS sequence"/>
</dbReference>
<dbReference type="EMBL" id="MU856906">
    <property type="protein sequence ID" value="KAK4154648.1"/>
    <property type="molecule type" value="Genomic_DNA"/>
</dbReference>
<reference evidence="2" key="1">
    <citation type="journal article" date="2023" name="Mol. Phylogenet. Evol.">
        <title>Genome-scale phylogeny and comparative genomics of the fungal order Sordariales.</title>
        <authorList>
            <person name="Hensen N."/>
            <person name="Bonometti L."/>
            <person name="Westerberg I."/>
            <person name="Brannstrom I.O."/>
            <person name="Guillou S."/>
            <person name="Cros-Aarteil S."/>
            <person name="Calhoun S."/>
            <person name="Haridas S."/>
            <person name="Kuo A."/>
            <person name="Mondo S."/>
            <person name="Pangilinan J."/>
            <person name="Riley R."/>
            <person name="LaButti K."/>
            <person name="Andreopoulos B."/>
            <person name="Lipzen A."/>
            <person name="Chen C."/>
            <person name="Yan M."/>
            <person name="Daum C."/>
            <person name="Ng V."/>
            <person name="Clum A."/>
            <person name="Steindorff A."/>
            <person name="Ohm R.A."/>
            <person name="Martin F."/>
            <person name="Silar P."/>
            <person name="Natvig D.O."/>
            <person name="Lalanne C."/>
            <person name="Gautier V."/>
            <person name="Ament-Velasquez S.L."/>
            <person name="Kruys A."/>
            <person name="Hutchinson M.I."/>
            <person name="Powell A.J."/>
            <person name="Barry K."/>
            <person name="Miller A.N."/>
            <person name="Grigoriev I.V."/>
            <person name="Debuchy R."/>
            <person name="Gladieux P."/>
            <person name="Hiltunen Thoren M."/>
            <person name="Johannesson H."/>
        </authorList>
    </citation>
    <scope>NUCLEOTIDE SEQUENCE</scope>
    <source>
        <strain evidence="2">CBS 538.74</strain>
    </source>
</reference>
<dbReference type="AlphaFoldDB" id="A0AAN6VN69"/>
<reference evidence="2" key="2">
    <citation type="submission" date="2023-05" db="EMBL/GenBank/DDBJ databases">
        <authorList>
            <consortium name="Lawrence Berkeley National Laboratory"/>
            <person name="Steindorff A."/>
            <person name="Hensen N."/>
            <person name="Bonometti L."/>
            <person name="Westerberg I."/>
            <person name="Brannstrom I.O."/>
            <person name="Guillou S."/>
            <person name="Cros-Aarteil S."/>
            <person name="Calhoun S."/>
            <person name="Haridas S."/>
            <person name="Kuo A."/>
            <person name="Mondo S."/>
            <person name="Pangilinan J."/>
            <person name="Riley R."/>
            <person name="Labutti K."/>
            <person name="Andreopoulos B."/>
            <person name="Lipzen A."/>
            <person name="Chen C."/>
            <person name="Yanf M."/>
            <person name="Daum C."/>
            <person name="Ng V."/>
            <person name="Clum A."/>
            <person name="Ohm R."/>
            <person name="Martin F."/>
            <person name="Silar P."/>
            <person name="Natvig D."/>
            <person name="Lalanne C."/>
            <person name="Gautier V."/>
            <person name="Ament-Velasquez S.L."/>
            <person name="Kruys A."/>
            <person name="Hutchinson M.I."/>
            <person name="Powell A.J."/>
            <person name="Barry K."/>
            <person name="Miller A.N."/>
            <person name="Grigoriev I.V."/>
            <person name="Debuchy R."/>
            <person name="Gladieux P."/>
            <person name="Thoren M.H."/>
            <person name="Johannesson H."/>
        </authorList>
    </citation>
    <scope>NUCLEOTIDE SEQUENCE</scope>
    <source>
        <strain evidence="2">CBS 538.74</strain>
    </source>
</reference>
<gene>
    <name evidence="2" type="ORF">C8A00DRAFT_14222</name>
</gene>
<name>A0AAN6VN69_9PEZI</name>